<feature type="domain" description="Peptidase M24" evidence="4">
    <location>
        <begin position="132"/>
        <end position="336"/>
    </location>
</feature>
<dbReference type="Pfam" id="PF00557">
    <property type="entry name" value="Peptidase_M24"/>
    <property type="match status" value="1"/>
</dbReference>
<dbReference type="InterPro" id="IPR000587">
    <property type="entry name" value="Creatinase_N"/>
</dbReference>
<dbReference type="PATRIC" id="fig|414004.10.peg.1372"/>
<keyword evidence="1 3" id="KW-0479">Metal-binding</keyword>
<dbReference type="KEGG" id="csy:CENSYa_1497"/>
<dbReference type="Pfam" id="PF01321">
    <property type="entry name" value="Creatinase_N"/>
    <property type="match status" value="1"/>
</dbReference>
<dbReference type="STRING" id="414004.CENSYa_1497"/>
<dbReference type="Gene3D" id="3.90.230.10">
    <property type="entry name" value="Creatinase/methionine aminopeptidase superfamily"/>
    <property type="match status" value="1"/>
</dbReference>
<evidence type="ECO:0000259" key="4">
    <source>
        <dbReference type="Pfam" id="PF00557"/>
    </source>
</evidence>
<name>A0RXQ2_CENSY</name>
<accession>A0RXQ2</accession>
<evidence type="ECO:0000313" key="7">
    <source>
        <dbReference type="Proteomes" id="UP000000758"/>
    </source>
</evidence>
<dbReference type="EMBL" id="DP000238">
    <property type="protein sequence ID" value="ABK78119.1"/>
    <property type="molecule type" value="Genomic_DNA"/>
</dbReference>
<protein>
    <submittedName>
        <fullName evidence="6">Xaa-Pro aminopeptidase</fullName>
        <ecNumber evidence="6">3.4.11.9</ecNumber>
    </submittedName>
</protein>
<evidence type="ECO:0000256" key="2">
    <source>
        <dbReference type="ARBA" id="ARBA00022801"/>
    </source>
</evidence>
<dbReference type="SUPFAM" id="SSF53092">
    <property type="entry name" value="Creatinase/prolidase N-terminal domain"/>
    <property type="match status" value="1"/>
</dbReference>
<evidence type="ECO:0000259" key="5">
    <source>
        <dbReference type="Pfam" id="PF01321"/>
    </source>
</evidence>
<dbReference type="InterPro" id="IPR001131">
    <property type="entry name" value="Peptidase_M24B_aminopep-P_CS"/>
</dbReference>
<evidence type="ECO:0000256" key="3">
    <source>
        <dbReference type="RuleBase" id="RU000590"/>
    </source>
</evidence>
<dbReference type="InterPro" id="IPR029149">
    <property type="entry name" value="Creatin/AminoP/Spt16_N"/>
</dbReference>
<proteinExistence type="inferred from homology"/>
<reference evidence="6 7" key="1">
    <citation type="journal article" date="2006" name="Proc. Natl. Acad. Sci. U.S.A.">
        <title>Genomic analysis of the uncultivated marine crenarchaeote Cenarchaeum symbiosum.</title>
        <authorList>
            <person name="Hallam S.J."/>
            <person name="Konstantinidis K.T."/>
            <person name="Putnam N."/>
            <person name="Schleper C."/>
            <person name="Watanabe Y."/>
            <person name="Sugahara J."/>
            <person name="Preston C."/>
            <person name="de la Torre J."/>
            <person name="Richardson P.M."/>
            <person name="DeLong E.F."/>
        </authorList>
    </citation>
    <scope>NUCLEOTIDE SEQUENCE [LARGE SCALE GENOMIC DNA]</scope>
    <source>
        <strain evidence="7">A</strain>
    </source>
</reference>
<dbReference type="EC" id="3.4.11.9" evidence="6"/>
<comment type="similarity">
    <text evidence="3">Belongs to the peptidase M24B family.</text>
</comment>
<evidence type="ECO:0000256" key="1">
    <source>
        <dbReference type="ARBA" id="ARBA00022723"/>
    </source>
</evidence>
<organism evidence="6 7">
    <name type="scientific">Cenarchaeum symbiosum (strain A)</name>
    <dbReference type="NCBI Taxonomy" id="414004"/>
    <lineage>
        <taxon>Archaea</taxon>
        <taxon>Nitrososphaerota</taxon>
        <taxon>Candidatus Cenarchaeales</taxon>
        <taxon>Candidatus Cenarchaeaceae</taxon>
        <taxon>Candidatus Cenarchaeum</taxon>
    </lineage>
</organism>
<dbReference type="PANTHER" id="PTHR46112">
    <property type="entry name" value="AMINOPEPTIDASE"/>
    <property type="match status" value="1"/>
</dbReference>
<dbReference type="InterPro" id="IPR036005">
    <property type="entry name" value="Creatinase/aminopeptidase-like"/>
</dbReference>
<dbReference type="Gene3D" id="3.40.350.10">
    <property type="entry name" value="Creatinase/prolidase N-terminal domain"/>
    <property type="match status" value="1"/>
</dbReference>
<dbReference type="EnsemblBacteria" id="ABK78119">
    <property type="protein sequence ID" value="ABK78119"/>
    <property type="gene ID" value="CENSYa_1497"/>
</dbReference>
<gene>
    <name evidence="6" type="ordered locus">CENSYa_1497</name>
</gene>
<keyword evidence="2 6" id="KW-0378">Hydrolase</keyword>
<dbReference type="PROSITE" id="PS00491">
    <property type="entry name" value="PROLINE_PEPTIDASE"/>
    <property type="match status" value="1"/>
</dbReference>
<dbReference type="GO" id="GO:0046872">
    <property type="term" value="F:metal ion binding"/>
    <property type="evidence" value="ECO:0007669"/>
    <property type="project" value="UniProtKB-KW"/>
</dbReference>
<dbReference type="InterPro" id="IPR050659">
    <property type="entry name" value="Peptidase_M24B"/>
</dbReference>
<dbReference type="PANTHER" id="PTHR46112:SF3">
    <property type="entry name" value="AMINOPEPTIDASE YPDF"/>
    <property type="match status" value="1"/>
</dbReference>
<dbReference type="InterPro" id="IPR000994">
    <property type="entry name" value="Pept_M24"/>
</dbReference>
<dbReference type="GO" id="GO:0004177">
    <property type="term" value="F:aminopeptidase activity"/>
    <property type="evidence" value="ECO:0007669"/>
    <property type="project" value="UniProtKB-KW"/>
</dbReference>
<keyword evidence="6" id="KW-0031">Aminopeptidase</keyword>
<keyword evidence="7" id="KW-1185">Reference proteome</keyword>
<dbReference type="AlphaFoldDB" id="A0RXQ2"/>
<feature type="domain" description="Creatinase N-terminal" evidence="5">
    <location>
        <begin position="4"/>
        <end position="123"/>
    </location>
</feature>
<dbReference type="SUPFAM" id="SSF55920">
    <property type="entry name" value="Creatinase/aminopeptidase"/>
    <property type="match status" value="1"/>
</dbReference>
<dbReference type="Proteomes" id="UP000000758">
    <property type="component" value="Chromosome"/>
</dbReference>
<keyword evidence="6" id="KW-0645">Protease</keyword>
<evidence type="ECO:0000313" key="6">
    <source>
        <dbReference type="EMBL" id="ABK78119.1"/>
    </source>
</evidence>
<sequence length="353" mass="37900">MKARRGRLLRHAAGIGCDSMVAFEPENLHYITGFWGEAACILKGGRAVIIAPELEAGRALDESVDTEVVVSGRGSGLLGAVAERLKGSRPCTDCRDHSTMESLRGRVRGLKHEPGPFEKARMVKDAGEITILRRASKIIDGMFELCAREMKKGQRESELQAALMGHAAERGMFDTGYRSTLNPLIVAGGPNGALPHAQVTGRKFREGDLVVVDLTLRYKGYVSDATRTFAVGPISPKARKIYETVKESQKAGLRAVKPGVSCKEIDGACRKVIDKAGYGARFIHSTGHGIGLEVHEGPAVSPGSTTKLARGMAITVEPGIYIPGSLGVRIEDSLIVGSRASVMHRFTKELVTV</sequence>
<dbReference type="HOGENOM" id="CLU_017266_4_2_2"/>